<sequence>MFKFWSVIFFIILIMYIAIEIEAATPCKADGDRVILFSHRILGISLSLSPMPAGASQEALLGGLGFVLMFNRHLRLINGSVPGNLPNRRITTFDVNKRVARLPIIQPPVPPASNVSISGSPSC</sequence>
<reference evidence="2" key="1">
    <citation type="submission" date="2020-03" db="EMBL/GenBank/DDBJ databases">
        <authorList>
            <person name="Chebbi M.A."/>
            <person name="Drezen J.M."/>
        </authorList>
    </citation>
    <scope>NUCLEOTIDE SEQUENCE</scope>
    <source>
        <tissue evidence="2">Whole body</tissue>
    </source>
</reference>
<evidence type="ECO:0000313" key="2">
    <source>
        <dbReference type="EMBL" id="KAG8034211.1"/>
    </source>
</evidence>
<protein>
    <submittedName>
        <fullName evidence="2">Uncharacterized protein</fullName>
    </submittedName>
</protein>
<feature type="signal peptide" evidence="1">
    <location>
        <begin position="1"/>
        <end position="23"/>
    </location>
</feature>
<accession>A0A8J5QP71</accession>
<evidence type="ECO:0000313" key="3">
    <source>
        <dbReference type="Proteomes" id="UP000729913"/>
    </source>
</evidence>
<dbReference type="AlphaFoldDB" id="A0A8J5QP71"/>
<name>A0A8J5QP71_9HYME</name>
<keyword evidence="1" id="KW-0732">Signal</keyword>
<feature type="chain" id="PRO_5035320772" evidence="1">
    <location>
        <begin position="24"/>
        <end position="123"/>
    </location>
</feature>
<organism evidence="2 3">
    <name type="scientific">Cotesia typhae</name>
    <dbReference type="NCBI Taxonomy" id="2053667"/>
    <lineage>
        <taxon>Eukaryota</taxon>
        <taxon>Metazoa</taxon>
        <taxon>Ecdysozoa</taxon>
        <taxon>Arthropoda</taxon>
        <taxon>Hexapoda</taxon>
        <taxon>Insecta</taxon>
        <taxon>Pterygota</taxon>
        <taxon>Neoptera</taxon>
        <taxon>Endopterygota</taxon>
        <taxon>Hymenoptera</taxon>
        <taxon>Apocrita</taxon>
        <taxon>Ichneumonoidea</taxon>
        <taxon>Braconidae</taxon>
        <taxon>Microgastrinae</taxon>
        <taxon>Cotesia</taxon>
    </lineage>
</organism>
<proteinExistence type="predicted"/>
<dbReference type="EMBL" id="JAAOIC020000068">
    <property type="protein sequence ID" value="KAG8034211.1"/>
    <property type="molecule type" value="Genomic_DNA"/>
</dbReference>
<reference evidence="2" key="2">
    <citation type="submission" date="2021-04" db="EMBL/GenBank/DDBJ databases">
        <title>Genome-wide patterns of bracovirus chromosomal integration into multiple host tissues during parasitism.</title>
        <authorList>
            <person name="Chebbi M.A.C."/>
        </authorList>
    </citation>
    <scope>NUCLEOTIDE SEQUENCE</scope>
    <source>
        <tissue evidence="2">Whole body</tissue>
    </source>
</reference>
<gene>
    <name evidence="2" type="ORF">G9C98_001296</name>
</gene>
<evidence type="ECO:0000256" key="1">
    <source>
        <dbReference type="SAM" id="SignalP"/>
    </source>
</evidence>
<comment type="caution">
    <text evidence="2">The sequence shown here is derived from an EMBL/GenBank/DDBJ whole genome shotgun (WGS) entry which is preliminary data.</text>
</comment>
<keyword evidence="3" id="KW-1185">Reference proteome</keyword>
<dbReference type="Proteomes" id="UP000729913">
    <property type="component" value="Unassembled WGS sequence"/>
</dbReference>